<dbReference type="AlphaFoldDB" id="A0A1Y2FMW3"/>
<protein>
    <submittedName>
        <fullName evidence="1">Uncharacterized protein</fullName>
    </submittedName>
</protein>
<dbReference type="EMBL" id="MCGR01000017">
    <property type="protein sequence ID" value="ORY84694.1"/>
    <property type="molecule type" value="Genomic_DNA"/>
</dbReference>
<organism evidence="1 2">
    <name type="scientific">Leucosporidium creatinivorum</name>
    <dbReference type="NCBI Taxonomy" id="106004"/>
    <lineage>
        <taxon>Eukaryota</taxon>
        <taxon>Fungi</taxon>
        <taxon>Dikarya</taxon>
        <taxon>Basidiomycota</taxon>
        <taxon>Pucciniomycotina</taxon>
        <taxon>Microbotryomycetes</taxon>
        <taxon>Leucosporidiales</taxon>
        <taxon>Leucosporidium</taxon>
    </lineage>
</organism>
<sequence length="132" mass="14911">MFALFHSWRAMSGLLLIFSGSLFCCSYLPRASRCPSRRPRAQAAPSPLLGDGLRRVARSTRRRGCFFVQLRRVLGEVWNLSRRACSRSPELFSRLSLGLRTRRGWETAATLHSATASALLQPFSNRTSHLFV</sequence>
<gene>
    <name evidence="1" type="ORF">BCR35DRAFT_58486</name>
</gene>
<reference evidence="1 2" key="1">
    <citation type="submission" date="2016-07" db="EMBL/GenBank/DDBJ databases">
        <title>Pervasive Adenine N6-methylation of Active Genes in Fungi.</title>
        <authorList>
            <consortium name="DOE Joint Genome Institute"/>
            <person name="Mondo S.J."/>
            <person name="Dannebaum R.O."/>
            <person name="Kuo R.C."/>
            <person name="Labutti K."/>
            <person name="Haridas S."/>
            <person name="Kuo A."/>
            <person name="Salamov A."/>
            <person name="Ahrendt S.R."/>
            <person name="Lipzen A."/>
            <person name="Sullivan W."/>
            <person name="Andreopoulos W.B."/>
            <person name="Clum A."/>
            <person name="Lindquist E."/>
            <person name="Daum C."/>
            <person name="Ramamoorthy G.K."/>
            <person name="Gryganskyi A."/>
            <person name="Culley D."/>
            <person name="Magnuson J.K."/>
            <person name="James T.Y."/>
            <person name="O'Malley M.A."/>
            <person name="Stajich J.E."/>
            <person name="Spatafora J.W."/>
            <person name="Visel A."/>
            <person name="Grigoriev I.V."/>
        </authorList>
    </citation>
    <scope>NUCLEOTIDE SEQUENCE [LARGE SCALE GENOMIC DNA]</scope>
    <source>
        <strain evidence="1 2">62-1032</strain>
    </source>
</reference>
<dbReference type="InParanoid" id="A0A1Y2FMW3"/>
<accession>A0A1Y2FMW3</accession>
<evidence type="ECO:0000313" key="1">
    <source>
        <dbReference type="EMBL" id="ORY84694.1"/>
    </source>
</evidence>
<comment type="caution">
    <text evidence="1">The sequence shown here is derived from an EMBL/GenBank/DDBJ whole genome shotgun (WGS) entry which is preliminary data.</text>
</comment>
<dbReference type="Proteomes" id="UP000193467">
    <property type="component" value="Unassembled WGS sequence"/>
</dbReference>
<proteinExistence type="predicted"/>
<evidence type="ECO:0000313" key="2">
    <source>
        <dbReference type="Proteomes" id="UP000193467"/>
    </source>
</evidence>
<keyword evidence="2" id="KW-1185">Reference proteome</keyword>
<name>A0A1Y2FMW3_9BASI</name>